<evidence type="ECO:0000313" key="2">
    <source>
        <dbReference type="Proteomes" id="UP000569951"/>
    </source>
</evidence>
<proteinExistence type="predicted"/>
<dbReference type="Gene3D" id="3.40.50.2000">
    <property type="entry name" value="Glycogen Phosphorylase B"/>
    <property type="match status" value="1"/>
</dbReference>
<dbReference type="NCBIfam" id="TIGR03492">
    <property type="entry name" value="lipid-A-disaccharide synthase-related protein"/>
    <property type="match status" value="1"/>
</dbReference>
<dbReference type="Proteomes" id="UP000569951">
    <property type="component" value="Unassembled WGS sequence"/>
</dbReference>
<dbReference type="AlphaFoldDB" id="A0A841I0T5"/>
<protein>
    <submittedName>
        <fullName evidence="1">Uncharacterized protein (TIGR03492 family)</fullName>
    </submittedName>
</protein>
<comment type="caution">
    <text evidence="1">The sequence shown here is derived from an EMBL/GenBank/DDBJ whole genome shotgun (WGS) entry which is preliminary data.</text>
</comment>
<dbReference type="PANTHER" id="PTHR39517:SF1">
    <property type="entry name" value="LIPID-A-DISACCHARIDE SYNTHASE"/>
    <property type="match status" value="1"/>
</dbReference>
<dbReference type="RefSeq" id="WP_183988029.1">
    <property type="nucleotide sequence ID" value="NZ_JACHHG010000010.1"/>
</dbReference>
<name>A0A841I0T5_9DEIO</name>
<dbReference type="EMBL" id="JACHHG010000010">
    <property type="protein sequence ID" value="MBB6099277.1"/>
    <property type="molecule type" value="Genomic_DNA"/>
</dbReference>
<organism evidence="1 2">
    <name type="scientific">Deinobacterium chartae</name>
    <dbReference type="NCBI Taxonomy" id="521158"/>
    <lineage>
        <taxon>Bacteria</taxon>
        <taxon>Thermotogati</taxon>
        <taxon>Deinococcota</taxon>
        <taxon>Deinococci</taxon>
        <taxon>Deinococcales</taxon>
        <taxon>Deinococcaceae</taxon>
        <taxon>Deinobacterium</taxon>
    </lineage>
</organism>
<keyword evidence="2" id="KW-1185">Reference proteome</keyword>
<dbReference type="InterPro" id="IPR019994">
    <property type="entry name" value="Lipid-A-disac_synthase-rel_put"/>
</dbReference>
<dbReference type="PANTHER" id="PTHR39517">
    <property type="entry name" value="SLL0192 PROTEIN"/>
    <property type="match status" value="1"/>
</dbReference>
<gene>
    <name evidence="1" type="ORF">HNR42_002715</name>
</gene>
<dbReference type="SUPFAM" id="SSF53756">
    <property type="entry name" value="UDP-Glycosyltransferase/glycogen phosphorylase"/>
    <property type="match status" value="1"/>
</dbReference>
<accession>A0A841I0T5</accession>
<reference evidence="1 2" key="1">
    <citation type="submission" date="2020-08" db="EMBL/GenBank/DDBJ databases">
        <title>Genomic Encyclopedia of Type Strains, Phase IV (KMG-IV): sequencing the most valuable type-strain genomes for metagenomic binning, comparative biology and taxonomic classification.</title>
        <authorList>
            <person name="Goeker M."/>
        </authorList>
    </citation>
    <scope>NUCLEOTIDE SEQUENCE [LARGE SCALE GENOMIC DNA]</scope>
    <source>
        <strain evidence="1 2">DSM 21458</strain>
    </source>
</reference>
<sequence>MSHRPTLLVVSNGHAEDLFGARLLDLLALPRTRALPLVGSGRAYEGLSRVIGPRTTLPSGGFPFSTPQNLRADLQAGLVPDALRQWRAGLLEAEGAQAVAVVGDAYALMVGFLAARGRPVYHLQPLVSVLYGQDMRPADHLRQLNEIGANLFMPWEVALSRRARAVFTRDAASAAHLRARGVRAEFAGSFAMDLLGPPERDLSPLRDDRPLLALLPGTREDARASLPRMLEVCRALPEMQGVAAWGRPWSELQPPPGWTLEDVPGGACLARDGTRVWVLRGAFAAVVRAARLALGTAGTAAEQAAGLGVPVVGFPTQGPQYTEAFARRQRRLLGEALTLVPNDPAQVAAALRTLLADRARYAAASRAGCERIGEGGAFERIAARLRREVDFSI</sequence>
<evidence type="ECO:0000313" key="1">
    <source>
        <dbReference type="EMBL" id="MBB6099277.1"/>
    </source>
</evidence>